<keyword evidence="5" id="KW-0808">Transferase</keyword>
<dbReference type="EC" id="2.3.2.27" evidence="4"/>
<evidence type="ECO:0000256" key="12">
    <source>
        <dbReference type="SAM" id="MobiDB-lite"/>
    </source>
</evidence>
<dbReference type="AlphaFoldDB" id="A0A022S047"/>
<evidence type="ECO:0000256" key="2">
    <source>
        <dbReference type="ARBA" id="ARBA00004906"/>
    </source>
</evidence>
<feature type="compositionally biased region" description="Acidic residues" evidence="12">
    <location>
        <begin position="73"/>
        <end position="90"/>
    </location>
</feature>
<sequence length="378" mass="41869">MQNTKMARFSVGGDEDENEEERPNDRRSSKKPRIADPVSDSGKPPNAAAVSTPNSGDRAKASTSSAPPLPLEDPIEEDEEFEEESEEEESDHPPSDSPAASEEESDADECEVQATEARVDSEGDTGSITVTITDKDALDCPICFDPLCAPIYQCENGHIACESCCNSMHKKCASCQWPIGYNRCRAIERVVESVLIRCRNMLHGCPATLNYSKKLDHERTCVYAPCSCPHIRCDYVGMSKSLYAHFATRHPLAATNFCFDTVFTVEFYDSNTKHVFLRERSRDILFIVNRCVLAGGSSVNVVRVAPSSAKREFSYSLTATSAYEADSSIKLKTRVESMPIFRPEEPATAYLLVPSDFMRTNGKLVLEVMIRKVPFLAS</sequence>
<accession>A0A022S047</accession>
<dbReference type="eggNOG" id="KOG3002">
    <property type="taxonomic scope" value="Eukaryota"/>
</dbReference>
<keyword evidence="9" id="KW-0862">Zinc</keyword>
<dbReference type="CDD" id="cd16571">
    <property type="entry name" value="RING-HC_SIAHs"/>
    <property type="match status" value="1"/>
</dbReference>
<evidence type="ECO:0000313" key="15">
    <source>
        <dbReference type="Proteomes" id="UP000030748"/>
    </source>
</evidence>
<keyword evidence="6" id="KW-0479">Metal-binding</keyword>
<feature type="compositionally biased region" description="Acidic residues" evidence="12">
    <location>
        <begin position="101"/>
        <end position="111"/>
    </location>
</feature>
<comment type="catalytic activity">
    <reaction evidence="1">
        <text>S-ubiquitinyl-[E2 ubiquitin-conjugating enzyme]-L-cysteine + [acceptor protein]-L-lysine = [E2 ubiquitin-conjugating enzyme]-L-cysteine + N(6)-ubiquitinyl-[acceptor protein]-L-lysine.</text>
        <dbReference type="EC" id="2.3.2.27"/>
    </reaction>
</comment>
<dbReference type="SUPFAM" id="SSF49599">
    <property type="entry name" value="TRAF domain-like"/>
    <property type="match status" value="1"/>
</dbReference>
<comment type="function">
    <text evidence="10">E3 ubiquitin-protein ligase that mediates ubiquitination and subsequent proteasomal degradation of target proteins. E3 ubiquitin ligases accept ubiquitin from an E2 ubiquitin-conjugating enzyme in the form of a thioester and then directly transfers the ubiquitin to targeted substrates. It probably triggers the ubiquitin-mediated degradation of different substrates.</text>
</comment>
<gene>
    <name evidence="14" type="ORF">MIMGU_mgv1a008310mg</name>
</gene>
<dbReference type="InterPro" id="IPR013010">
    <property type="entry name" value="Znf_SIAH"/>
</dbReference>
<organism evidence="14 15">
    <name type="scientific">Erythranthe guttata</name>
    <name type="common">Yellow monkey flower</name>
    <name type="synonym">Mimulus guttatus</name>
    <dbReference type="NCBI Taxonomy" id="4155"/>
    <lineage>
        <taxon>Eukaryota</taxon>
        <taxon>Viridiplantae</taxon>
        <taxon>Streptophyta</taxon>
        <taxon>Embryophyta</taxon>
        <taxon>Tracheophyta</taxon>
        <taxon>Spermatophyta</taxon>
        <taxon>Magnoliopsida</taxon>
        <taxon>eudicotyledons</taxon>
        <taxon>Gunneridae</taxon>
        <taxon>Pentapetalae</taxon>
        <taxon>asterids</taxon>
        <taxon>lamiids</taxon>
        <taxon>Lamiales</taxon>
        <taxon>Phrymaceae</taxon>
        <taxon>Erythranthe</taxon>
    </lineage>
</organism>
<reference evidence="14 15" key="1">
    <citation type="journal article" date="2013" name="Proc. Natl. Acad. Sci. U.S.A.">
        <title>Fine-scale variation in meiotic recombination in Mimulus inferred from population shotgun sequencing.</title>
        <authorList>
            <person name="Hellsten U."/>
            <person name="Wright K.M."/>
            <person name="Jenkins J."/>
            <person name="Shu S."/>
            <person name="Yuan Y."/>
            <person name="Wessler S.R."/>
            <person name="Schmutz J."/>
            <person name="Willis J.H."/>
            <person name="Rokhsar D.S."/>
        </authorList>
    </citation>
    <scope>NUCLEOTIDE SEQUENCE [LARGE SCALE GENOMIC DNA]</scope>
    <source>
        <strain evidence="15">cv. DUN x IM62</strain>
    </source>
</reference>
<dbReference type="STRING" id="4155.A0A022S047"/>
<evidence type="ECO:0000256" key="9">
    <source>
        <dbReference type="ARBA" id="ARBA00022833"/>
    </source>
</evidence>
<keyword evidence="8" id="KW-0833">Ubl conjugation pathway</keyword>
<protein>
    <recommendedName>
        <fullName evidence="4">RING-type E3 ubiquitin transferase</fullName>
        <ecNumber evidence="4">2.3.2.27</ecNumber>
    </recommendedName>
</protein>
<dbReference type="PANTHER" id="PTHR46632">
    <property type="entry name" value="E3 UBIQUITIN-PROTEIN LIGASE SINA-LIKE 4"/>
    <property type="match status" value="1"/>
</dbReference>
<evidence type="ECO:0000256" key="10">
    <source>
        <dbReference type="ARBA" id="ARBA00024004"/>
    </source>
</evidence>
<dbReference type="GO" id="GO:0008270">
    <property type="term" value="F:zinc ion binding"/>
    <property type="evidence" value="ECO:0007669"/>
    <property type="project" value="UniProtKB-KW"/>
</dbReference>
<dbReference type="InterPro" id="IPR049548">
    <property type="entry name" value="Sina-like_RING"/>
</dbReference>
<dbReference type="Pfam" id="PF21361">
    <property type="entry name" value="Sina_ZnF"/>
    <property type="match status" value="1"/>
</dbReference>
<keyword evidence="7 11" id="KW-0863">Zinc-finger</keyword>
<dbReference type="PROSITE" id="PS51081">
    <property type="entry name" value="ZF_SIAH"/>
    <property type="match status" value="1"/>
</dbReference>
<evidence type="ECO:0000256" key="1">
    <source>
        <dbReference type="ARBA" id="ARBA00000900"/>
    </source>
</evidence>
<evidence type="ECO:0000256" key="8">
    <source>
        <dbReference type="ARBA" id="ARBA00022786"/>
    </source>
</evidence>
<comment type="similarity">
    <text evidence="3">Belongs to the SINA (Seven in absentia) family.</text>
</comment>
<dbReference type="EMBL" id="KI630214">
    <property type="protein sequence ID" value="EYU44590.1"/>
    <property type="molecule type" value="Genomic_DNA"/>
</dbReference>
<evidence type="ECO:0000256" key="4">
    <source>
        <dbReference type="ARBA" id="ARBA00012483"/>
    </source>
</evidence>
<dbReference type="InterPro" id="IPR044286">
    <property type="entry name" value="SINL_plant"/>
</dbReference>
<evidence type="ECO:0000256" key="5">
    <source>
        <dbReference type="ARBA" id="ARBA00022679"/>
    </source>
</evidence>
<evidence type="ECO:0000313" key="14">
    <source>
        <dbReference type="EMBL" id="EYU44590.1"/>
    </source>
</evidence>
<dbReference type="PANTHER" id="PTHR46632:SF16">
    <property type="entry name" value="E3 UBIQUITIN-PROTEIN LIGASE SINA-LIKE 10"/>
    <property type="match status" value="1"/>
</dbReference>
<evidence type="ECO:0000259" key="13">
    <source>
        <dbReference type="PROSITE" id="PS51081"/>
    </source>
</evidence>
<feature type="domain" description="SIAH-type" evidence="13">
    <location>
        <begin position="193"/>
        <end position="251"/>
    </location>
</feature>
<evidence type="ECO:0000256" key="7">
    <source>
        <dbReference type="ARBA" id="ARBA00022771"/>
    </source>
</evidence>
<comment type="pathway">
    <text evidence="2">Protein modification; protein ubiquitination.</text>
</comment>
<evidence type="ECO:0000256" key="3">
    <source>
        <dbReference type="ARBA" id="ARBA00009119"/>
    </source>
</evidence>
<dbReference type="Gene3D" id="3.30.40.10">
    <property type="entry name" value="Zinc/RING finger domain, C3HC4 (zinc finger)"/>
    <property type="match status" value="1"/>
</dbReference>
<dbReference type="InterPro" id="IPR013083">
    <property type="entry name" value="Znf_RING/FYVE/PHD"/>
</dbReference>
<dbReference type="Pfam" id="PF21362">
    <property type="entry name" value="Sina_RING"/>
    <property type="match status" value="1"/>
</dbReference>
<dbReference type="GO" id="GO:0061630">
    <property type="term" value="F:ubiquitin protein ligase activity"/>
    <property type="evidence" value="ECO:0007669"/>
    <property type="project" value="UniProtKB-EC"/>
</dbReference>
<proteinExistence type="inferred from homology"/>
<dbReference type="UniPathway" id="UPA00143"/>
<name>A0A022S047_ERYGU</name>
<feature type="region of interest" description="Disordered" evidence="12">
    <location>
        <begin position="1"/>
        <end position="126"/>
    </location>
</feature>
<dbReference type="GO" id="GO:0016567">
    <property type="term" value="P:protein ubiquitination"/>
    <property type="evidence" value="ECO:0007669"/>
    <property type="project" value="UniProtKB-UniPathway"/>
</dbReference>
<feature type="compositionally biased region" description="Polar residues" evidence="12">
    <location>
        <begin position="49"/>
        <end position="65"/>
    </location>
</feature>
<evidence type="ECO:0000256" key="11">
    <source>
        <dbReference type="PROSITE-ProRule" id="PRU00455"/>
    </source>
</evidence>
<keyword evidence="15" id="KW-1185">Reference proteome</keyword>
<dbReference type="Proteomes" id="UP000030748">
    <property type="component" value="Unassembled WGS sequence"/>
</dbReference>
<evidence type="ECO:0000256" key="6">
    <source>
        <dbReference type="ARBA" id="ARBA00022723"/>
    </source>
</evidence>